<protein>
    <submittedName>
        <fullName evidence="2">Retrotransposable element</fullName>
    </submittedName>
</protein>
<dbReference type="Gene3D" id="3.30.420.10">
    <property type="entry name" value="Ribonuclease H-like superfamily/Ribonuclease H"/>
    <property type="match status" value="1"/>
</dbReference>
<evidence type="ECO:0000259" key="1">
    <source>
        <dbReference type="PROSITE" id="PS50994"/>
    </source>
</evidence>
<feature type="domain" description="Integrase catalytic" evidence="1">
    <location>
        <begin position="18"/>
        <end position="181"/>
    </location>
</feature>
<dbReference type="InterPro" id="IPR036397">
    <property type="entry name" value="RNaseH_sf"/>
</dbReference>
<dbReference type="GO" id="GO:0015074">
    <property type="term" value="P:DNA integration"/>
    <property type="evidence" value="ECO:0007669"/>
    <property type="project" value="InterPro"/>
</dbReference>
<reference evidence="2 3" key="1">
    <citation type="journal article" date="2017" name="Genome Biol. Evol.">
        <title>Phytophthora megakarya and P. palmivora, closely related causal agents of cacao black pod rot, underwent increases in genome sizes and gene numbers by different mechanisms.</title>
        <authorList>
            <person name="Ali S.S."/>
            <person name="Shao J."/>
            <person name="Lary D.J."/>
            <person name="Kronmiller B."/>
            <person name="Shen D."/>
            <person name="Strem M.D."/>
            <person name="Amoako-Attah I."/>
            <person name="Akrofi A.Y."/>
            <person name="Begoude B.A."/>
            <person name="Ten Hoopen G.M."/>
            <person name="Coulibaly K."/>
            <person name="Kebe B.I."/>
            <person name="Melnick R.L."/>
            <person name="Guiltinan M.J."/>
            <person name="Tyler B.M."/>
            <person name="Meinhardt L.W."/>
            <person name="Bailey B.A."/>
        </authorList>
    </citation>
    <scope>NUCLEOTIDE SEQUENCE [LARGE SCALE GENOMIC DNA]</scope>
    <source>
        <strain evidence="3">sbr112.9</strain>
    </source>
</reference>
<keyword evidence="3" id="KW-1185">Reference proteome</keyword>
<dbReference type="InterPro" id="IPR001584">
    <property type="entry name" value="Integrase_cat-core"/>
</dbReference>
<evidence type="ECO:0000313" key="2">
    <source>
        <dbReference type="EMBL" id="POM58562.1"/>
    </source>
</evidence>
<dbReference type="EMBL" id="NCKW01020207">
    <property type="protein sequence ID" value="POM58562.1"/>
    <property type="molecule type" value="Genomic_DNA"/>
</dbReference>
<dbReference type="InterPro" id="IPR012337">
    <property type="entry name" value="RNaseH-like_sf"/>
</dbReference>
<evidence type="ECO:0000313" key="3">
    <source>
        <dbReference type="Proteomes" id="UP000237271"/>
    </source>
</evidence>
<organism evidence="2 3">
    <name type="scientific">Phytophthora palmivora</name>
    <dbReference type="NCBI Taxonomy" id="4796"/>
    <lineage>
        <taxon>Eukaryota</taxon>
        <taxon>Sar</taxon>
        <taxon>Stramenopiles</taxon>
        <taxon>Oomycota</taxon>
        <taxon>Peronosporomycetes</taxon>
        <taxon>Peronosporales</taxon>
        <taxon>Peronosporaceae</taxon>
        <taxon>Phytophthora</taxon>
    </lineage>
</organism>
<sequence>MCQRNKARQTKPPGLLQSLDVPRGRWVDISMDFIISLPETESSYNAVMVIDDRLTKRAKFIATKTTDDTAEIVTVFMKNYVKDHGMSKTIVSDRDTKFTSKLWQAIVSAMGTQHNLSSAFRSQTDGQRERTNRFIGDYLRGVVNPAQNDWDDYLYLAKIAYNRRVHSIIGMSPFEVDLGYVPYMLDNVTSDPEFHKLEKAAQEFLLRQENLLKVAQDRMSEAQECMKHYYDKNRLVQDFEVGDISKKHAPRYIGRFSIINKVSRDSYELELSKRLKLHSVFHTSLLKPYRKDPQA</sequence>
<dbReference type="InterPro" id="IPR050951">
    <property type="entry name" value="Retrovirus_Pol_polyprotein"/>
</dbReference>
<accession>A0A2P4WZ57</accession>
<dbReference type="PROSITE" id="PS50994">
    <property type="entry name" value="INTEGRASE"/>
    <property type="match status" value="1"/>
</dbReference>
<proteinExistence type="predicted"/>
<name>A0A2P4WZ57_9STRA</name>
<dbReference type="OrthoDB" id="123497at2759"/>
<dbReference type="PANTHER" id="PTHR37984:SF5">
    <property type="entry name" value="PROTEIN NYNRIN-LIKE"/>
    <property type="match status" value="1"/>
</dbReference>
<comment type="caution">
    <text evidence="2">The sequence shown here is derived from an EMBL/GenBank/DDBJ whole genome shotgun (WGS) entry which is preliminary data.</text>
</comment>
<dbReference type="Pfam" id="PF24626">
    <property type="entry name" value="SH3_Tf2-1"/>
    <property type="match status" value="1"/>
</dbReference>
<dbReference type="InterPro" id="IPR056924">
    <property type="entry name" value="SH3_Tf2-1"/>
</dbReference>
<dbReference type="AlphaFoldDB" id="A0A2P4WZ57"/>
<dbReference type="PANTHER" id="PTHR37984">
    <property type="entry name" value="PROTEIN CBG26694"/>
    <property type="match status" value="1"/>
</dbReference>
<dbReference type="SUPFAM" id="SSF53098">
    <property type="entry name" value="Ribonuclease H-like"/>
    <property type="match status" value="1"/>
</dbReference>
<dbReference type="Proteomes" id="UP000237271">
    <property type="component" value="Unassembled WGS sequence"/>
</dbReference>
<gene>
    <name evidence="2" type="ORF">PHPALM_36776</name>
</gene>
<dbReference type="GO" id="GO:0003676">
    <property type="term" value="F:nucleic acid binding"/>
    <property type="evidence" value="ECO:0007669"/>
    <property type="project" value="InterPro"/>
</dbReference>